<evidence type="ECO:0000256" key="1">
    <source>
        <dbReference type="ARBA" id="ARBA00004653"/>
    </source>
</evidence>
<dbReference type="FunFam" id="3.90.550.10:FF:000041">
    <property type="entry name" value="UDP-glucose ceramide glucosyltransferase"/>
    <property type="match status" value="1"/>
</dbReference>
<evidence type="ECO:0000256" key="4">
    <source>
        <dbReference type="ARBA" id="ARBA00006739"/>
    </source>
</evidence>
<evidence type="ECO:0000313" key="17">
    <source>
        <dbReference type="EMBL" id="KAK3909232.1"/>
    </source>
</evidence>
<evidence type="ECO:0000256" key="10">
    <source>
        <dbReference type="ARBA" id="ARBA00022989"/>
    </source>
</evidence>
<keyword evidence="8" id="KW-0808">Transferase</keyword>
<organism evidence="17 18">
    <name type="scientific">Frankliniella fusca</name>
    <dbReference type="NCBI Taxonomy" id="407009"/>
    <lineage>
        <taxon>Eukaryota</taxon>
        <taxon>Metazoa</taxon>
        <taxon>Ecdysozoa</taxon>
        <taxon>Arthropoda</taxon>
        <taxon>Hexapoda</taxon>
        <taxon>Insecta</taxon>
        <taxon>Pterygota</taxon>
        <taxon>Neoptera</taxon>
        <taxon>Paraneoptera</taxon>
        <taxon>Thysanoptera</taxon>
        <taxon>Terebrantia</taxon>
        <taxon>Thripoidea</taxon>
        <taxon>Thripidae</taxon>
        <taxon>Frankliniella</taxon>
    </lineage>
</organism>
<keyword evidence="9 16" id="KW-0812">Transmembrane</keyword>
<dbReference type="SUPFAM" id="SSF53448">
    <property type="entry name" value="Nucleotide-diphospho-sugar transferases"/>
    <property type="match status" value="1"/>
</dbReference>
<evidence type="ECO:0000256" key="7">
    <source>
        <dbReference type="ARBA" id="ARBA00022676"/>
    </source>
</evidence>
<dbReference type="InterPro" id="IPR029044">
    <property type="entry name" value="Nucleotide-diphossugar_trans"/>
</dbReference>
<gene>
    <name evidence="17" type="ORF">KUF71_003831</name>
</gene>
<comment type="caution">
    <text evidence="17">The sequence shown here is derived from an EMBL/GenBank/DDBJ whole genome shotgun (WGS) entry which is preliminary data.</text>
</comment>
<dbReference type="EMBL" id="JAHWGI010000085">
    <property type="protein sequence ID" value="KAK3909232.1"/>
    <property type="molecule type" value="Genomic_DNA"/>
</dbReference>
<evidence type="ECO:0000256" key="15">
    <source>
        <dbReference type="ARBA" id="ARBA00048104"/>
    </source>
</evidence>
<accession>A0AAE1L8V7</accession>
<evidence type="ECO:0000313" key="18">
    <source>
        <dbReference type="Proteomes" id="UP001219518"/>
    </source>
</evidence>
<keyword evidence="7" id="KW-0328">Glycosyltransferase</keyword>
<evidence type="ECO:0000256" key="5">
    <source>
        <dbReference type="ARBA" id="ARBA00012699"/>
    </source>
</evidence>
<comment type="subcellular location">
    <subcellularLocation>
        <location evidence="1">Golgi apparatus membrane</location>
        <topology evidence="1">Multi-pass membrane protein</topology>
    </subcellularLocation>
</comment>
<feature type="transmembrane region" description="Helical" evidence="16">
    <location>
        <begin position="424"/>
        <end position="445"/>
    </location>
</feature>
<evidence type="ECO:0000256" key="9">
    <source>
        <dbReference type="ARBA" id="ARBA00022692"/>
    </source>
</evidence>
<dbReference type="GO" id="GO:0006679">
    <property type="term" value="P:glucosylceramide biosynthetic process"/>
    <property type="evidence" value="ECO:0007669"/>
    <property type="project" value="TreeGrafter"/>
</dbReference>
<keyword evidence="10 16" id="KW-1133">Transmembrane helix</keyword>
<evidence type="ECO:0000256" key="14">
    <source>
        <dbReference type="ARBA" id="ARBA00047869"/>
    </source>
</evidence>
<evidence type="ECO:0000256" key="2">
    <source>
        <dbReference type="ARBA" id="ARBA00004760"/>
    </source>
</evidence>
<proteinExistence type="inferred from homology"/>
<dbReference type="EC" id="2.4.1.80" evidence="5"/>
<dbReference type="Gene3D" id="3.90.550.10">
    <property type="entry name" value="Spore Coat Polysaccharide Biosynthesis Protein SpsA, Chain A"/>
    <property type="match status" value="1"/>
</dbReference>
<keyword evidence="18" id="KW-1185">Reference proteome</keyword>
<comment type="similarity">
    <text evidence="4">Belongs to the glycosyltransferase 2 family.</text>
</comment>
<keyword evidence="11" id="KW-0333">Golgi apparatus</keyword>
<comment type="pathway">
    <text evidence="3">Sphingolipid metabolism.</text>
</comment>
<dbReference type="GO" id="GO:0000139">
    <property type="term" value="C:Golgi membrane"/>
    <property type="evidence" value="ECO:0007669"/>
    <property type="project" value="UniProtKB-SubCell"/>
</dbReference>
<dbReference type="Proteomes" id="UP001219518">
    <property type="component" value="Unassembled WGS sequence"/>
</dbReference>
<comment type="catalytic activity">
    <reaction evidence="15">
        <text>N-(9Z-octadecenoyl)-sphing-4-enine + UDP-alpha-D-xylose = beta-D-xylosyl-(1&lt;-&gt;1')-N-(9Z-octadecenoyl)-sphing-4-enine + UDP + H(+)</text>
        <dbReference type="Rhea" id="RHEA:70247"/>
        <dbReference type="ChEBI" id="CHEBI:15378"/>
        <dbReference type="ChEBI" id="CHEBI:57632"/>
        <dbReference type="ChEBI" id="CHEBI:58223"/>
        <dbReference type="ChEBI" id="CHEBI:77996"/>
        <dbReference type="ChEBI" id="CHEBI:189081"/>
    </reaction>
    <physiologicalReaction direction="left-to-right" evidence="15">
        <dbReference type="Rhea" id="RHEA:70248"/>
    </physiologicalReaction>
</comment>
<keyword evidence="13 16" id="KW-0472">Membrane</keyword>
<evidence type="ECO:0000256" key="12">
    <source>
        <dbReference type="ARBA" id="ARBA00023098"/>
    </source>
</evidence>
<dbReference type="CDD" id="cd02520">
    <property type="entry name" value="Glucosylceramide_synthase"/>
    <property type="match status" value="1"/>
</dbReference>
<reference evidence="17" key="2">
    <citation type="journal article" date="2023" name="BMC Genomics">
        <title>Pest status, molecular evolution, and epigenetic factors derived from the genome assembly of Frankliniella fusca, a thysanopteran phytovirus vector.</title>
        <authorList>
            <person name="Catto M.A."/>
            <person name="Labadie P.E."/>
            <person name="Jacobson A.L."/>
            <person name="Kennedy G.G."/>
            <person name="Srinivasan R."/>
            <person name="Hunt B.G."/>
        </authorList>
    </citation>
    <scope>NUCLEOTIDE SEQUENCE</scope>
    <source>
        <strain evidence="17">PL_HMW_Pooled</strain>
    </source>
</reference>
<protein>
    <recommendedName>
        <fullName evidence="5">ceramide glucosyltransferase</fullName>
        <ecNumber evidence="5">2.4.1.80</ecNumber>
    </recommendedName>
</protein>
<keyword evidence="6" id="KW-0444">Lipid biosynthesis</keyword>
<dbReference type="PANTHER" id="PTHR12726:SF0">
    <property type="entry name" value="CERAMIDE GLUCOSYLTRANSFERASE"/>
    <property type="match status" value="1"/>
</dbReference>
<evidence type="ECO:0000256" key="8">
    <source>
        <dbReference type="ARBA" id="ARBA00022679"/>
    </source>
</evidence>
<keyword evidence="12" id="KW-0443">Lipid metabolism</keyword>
<dbReference type="AlphaFoldDB" id="A0AAE1L8V7"/>
<dbReference type="GO" id="GO:0008120">
    <property type="term" value="F:ceramide glucosyltransferase activity"/>
    <property type="evidence" value="ECO:0007669"/>
    <property type="project" value="UniProtKB-EC"/>
</dbReference>
<feature type="transmembrane region" description="Helical" evidence="16">
    <location>
        <begin position="120"/>
        <end position="142"/>
    </location>
</feature>
<name>A0AAE1L8V7_9NEOP</name>
<comment type="catalytic activity">
    <reaction evidence="14">
        <text>UDP-alpha-D-xylose + an N-acylsphing-4-enine = a beta-D-xylosyl-(1&lt;-&gt;1')-N-acylsphing-4-enine + UDP + H(+)</text>
        <dbReference type="Rhea" id="RHEA:70243"/>
        <dbReference type="ChEBI" id="CHEBI:15378"/>
        <dbReference type="ChEBI" id="CHEBI:52639"/>
        <dbReference type="ChEBI" id="CHEBI:57632"/>
        <dbReference type="ChEBI" id="CHEBI:58223"/>
        <dbReference type="ChEBI" id="CHEBI:189068"/>
    </reaction>
    <physiologicalReaction direction="left-to-right" evidence="14">
        <dbReference type="Rhea" id="RHEA:70244"/>
    </physiologicalReaction>
</comment>
<sequence length="503" mass="57814">MPSLTRRPLLSVVRAASSLTQRGPRPRRSEACGEAGRLRLIESDFISGTRTLLLPLPLPLLEEMLGMPGWWWSLLVDEFCGVRIKKLSVSLCLQTETFSAAIDAMWWDTSNVITNIPECLALFFIIFWLGIRAVHLIAIIYAKYRLHRRIENCPEIPLPGISILKPLTGCDPNLYSNLETFFVMNYPTYELLFCIEDELDDAVAIVRQLIEKYKHVNAQLFIGGEQVGINPKINNMQTGYSAAKYELIMISDAGIRMKEDTLRDMVYHLTEKTGIVHQMPFTCDREGFAATYEKIFFGTVMARMYLVADLLRINCHTGMSTLMRKKLLDEVGGLRTFGVYLAEDFFIAKSITDRNWRIRISSQPALQNSGFCEVTAFQARLARWIKLRLAMVPLTTVIEPLSECVLLGAATSWATYYLLRWDPLVFFMGHLLMWFLWDFILLSIIQHGTLPFSKFEFVLGWLFREFTGLPLFLHAVKDPQIQWRSRSYRLRWGGVAEDFTKKV</sequence>
<reference evidence="17" key="1">
    <citation type="submission" date="2021-07" db="EMBL/GenBank/DDBJ databases">
        <authorList>
            <person name="Catto M.A."/>
            <person name="Jacobson A."/>
            <person name="Kennedy G."/>
            <person name="Labadie P."/>
            <person name="Hunt B.G."/>
            <person name="Srinivasan R."/>
        </authorList>
    </citation>
    <scope>NUCLEOTIDE SEQUENCE</scope>
    <source>
        <strain evidence="17">PL_HMW_Pooled</strain>
        <tissue evidence="17">Head</tissue>
    </source>
</reference>
<evidence type="ECO:0000256" key="13">
    <source>
        <dbReference type="ARBA" id="ARBA00023136"/>
    </source>
</evidence>
<dbReference type="PANTHER" id="PTHR12726">
    <property type="entry name" value="CERAMIDE GLUCOSYLTRANSFERASE"/>
    <property type="match status" value="1"/>
</dbReference>
<comment type="pathway">
    <text evidence="2">Lipid metabolism; sphingolipid metabolism.</text>
</comment>
<evidence type="ECO:0000256" key="6">
    <source>
        <dbReference type="ARBA" id="ARBA00022516"/>
    </source>
</evidence>
<evidence type="ECO:0000256" key="16">
    <source>
        <dbReference type="SAM" id="Phobius"/>
    </source>
</evidence>
<evidence type="ECO:0000256" key="3">
    <source>
        <dbReference type="ARBA" id="ARBA00004991"/>
    </source>
</evidence>
<evidence type="ECO:0000256" key="11">
    <source>
        <dbReference type="ARBA" id="ARBA00023034"/>
    </source>
</evidence>
<dbReference type="Pfam" id="PF13506">
    <property type="entry name" value="Glyco_transf_21"/>
    <property type="match status" value="1"/>
</dbReference>
<dbReference type="InterPro" id="IPR025993">
    <property type="entry name" value="Ceramide_glucosylTrfase"/>
</dbReference>